<feature type="domain" description="DDH" evidence="1">
    <location>
        <begin position="19"/>
        <end position="161"/>
    </location>
</feature>
<dbReference type="SUPFAM" id="SSF64182">
    <property type="entry name" value="DHH phosphoesterases"/>
    <property type="match status" value="1"/>
</dbReference>
<protein>
    <submittedName>
        <fullName evidence="3">Mgp-operon protein 1</fullName>
    </submittedName>
</protein>
<dbReference type="Gene3D" id="3.90.1640.10">
    <property type="entry name" value="inorganic pyrophosphatase (n-terminal core)"/>
    <property type="match status" value="1"/>
</dbReference>
<dbReference type="InterPro" id="IPR038763">
    <property type="entry name" value="DHH_sf"/>
</dbReference>
<evidence type="ECO:0000313" key="4">
    <source>
        <dbReference type="Proteomes" id="UP000018735"/>
    </source>
</evidence>
<dbReference type="Gene3D" id="3.10.310.30">
    <property type="match status" value="1"/>
</dbReference>
<dbReference type="InterPro" id="IPR003156">
    <property type="entry name" value="DHHA1_dom"/>
</dbReference>
<dbReference type="HOGENOM" id="CLU_039720_1_0_14"/>
<dbReference type="Proteomes" id="UP000018735">
    <property type="component" value="Chromosome"/>
</dbReference>
<dbReference type="PANTHER" id="PTHR47618">
    <property type="entry name" value="BIFUNCTIONAL OLIGORIBONUCLEASE AND PAP PHOSPHATASE NRNA"/>
    <property type="match status" value="1"/>
</dbReference>
<evidence type="ECO:0000313" key="3">
    <source>
        <dbReference type="EMBL" id="AHB99364.1"/>
    </source>
</evidence>
<dbReference type="Pfam" id="PF02272">
    <property type="entry name" value="DHHA1"/>
    <property type="match status" value="1"/>
</dbReference>
<organism evidence="3 4">
    <name type="scientific">Mycoplasmoides gallisepticum S6</name>
    <dbReference type="NCBI Taxonomy" id="1006581"/>
    <lineage>
        <taxon>Bacteria</taxon>
        <taxon>Bacillati</taxon>
        <taxon>Mycoplasmatota</taxon>
        <taxon>Mycoplasmoidales</taxon>
        <taxon>Mycoplasmoidaceae</taxon>
        <taxon>Mycoplasmoides</taxon>
    </lineage>
</organism>
<dbReference type="InterPro" id="IPR001667">
    <property type="entry name" value="DDH_dom"/>
</dbReference>
<dbReference type="PANTHER" id="PTHR47618:SF1">
    <property type="entry name" value="BIFUNCTIONAL OLIGORIBONUCLEASE AND PAP PHOSPHATASE NRNA"/>
    <property type="match status" value="1"/>
</dbReference>
<dbReference type="eggNOG" id="COG0618">
    <property type="taxonomic scope" value="Bacteria"/>
</dbReference>
<reference evidence="3 4" key="1">
    <citation type="journal article" date="2011" name="PLoS ONE">
        <title>Core proteome of the minimal cell: comparative proteomics of three mollicute species.</title>
        <authorList>
            <person name="Fisunov G.Y."/>
            <person name="Alexeev D.G."/>
            <person name="Bazaleev N.A."/>
            <person name="Ladygina V.G."/>
            <person name="Galyamina M.A."/>
            <person name="Kondratov I.G."/>
            <person name="Zhukova N.A."/>
            <person name="Serebryakova M.V."/>
            <person name="Demina I.A."/>
            <person name="Govorun V.M."/>
        </authorList>
    </citation>
    <scope>NUCLEOTIDE SEQUENCE [LARGE SCALE GENOMIC DNA]</scope>
    <source>
        <strain evidence="3 4">S6</strain>
    </source>
</reference>
<name>A0A0F6CJU2_MYCGL</name>
<sequence>MVKGNILQAVQTIEKYDYIVIFHHIRPDGDCLGSQFGLKELIETNYPNKEVKVVGDKKDCFPFLEMNHDHIDHEWFKNKKVLGIVVDANFKERIECRSLIDDQLFDAILRIDHHPNEDDLDAKAFFIDSSYIAAAEQVADIAYQSKWKVTPKAANYLYLGIYTDSGRFLFKNTSARTYMLASFLADANADLFYINQNLSKVSLSDLKFKQYVFANYKTKDQVIYFVCSKAVQKELNRTSFECARVNMLSNIEDFRIWLFFIEEDDNKWRIDFRSNGPSVRTIALKWGGGGHEMASGAIINGEENIINVVNDCSEQIKSFLEH</sequence>
<evidence type="ECO:0000259" key="1">
    <source>
        <dbReference type="Pfam" id="PF01368"/>
    </source>
</evidence>
<dbReference type="InterPro" id="IPR051319">
    <property type="entry name" value="Oligoribo/pAp-PDE_c-di-AMP_PDE"/>
</dbReference>
<evidence type="ECO:0000259" key="2">
    <source>
        <dbReference type="Pfam" id="PF02272"/>
    </source>
</evidence>
<dbReference type="KEGG" id="mgz:GCW_00200"/>
<dbReference type="Pfam" id="PF01368">
    <property type="entry name" value="DHH"/>
    <property type="match status" value="1"/>
</dbReference>
<accession>A0A0F6CJU2</accession>
<proteinExistence type="predicted"/>
<feature type="domain" description="DHHA1" evidence="2">
    <location>
        <begin position="245"/>
        <end position="317"/>
    </location>
</feature>
<gene>
    <name evidence="3" type="ORF">GCW_00200</name>
</gene>
<dbReference type="RefSeq" id="WP_011883667.1">
    <property type="nucleotide sequence ID" value="NC_023030.2"/>
</dbReference>
<dbReference type="AlphaFoldDB" id="A0A0F6CJU2"/>
<dbReference type="EMBL" id="CP006916">
    <property type="protein sequence ID" value="AHB99364.1"/>
    <property type="molecule type" value="Genomic_DNA"/>
</dbReference>
<dbReference type="GO" id="GO:0003676">
    <property type="term" value="F:nucleic acid binding"/>
    <property type="evidence" value="ECO:0007669"/>
    <property type="project" value="InterPro"/>
</dbReference>